<sequence length="503" mass="57116">MAFSAASSAAAAAAYPRTTLPLRRRPGLLALLLLLLCFLSFQVVIHVPSARSAVSLWLFSGHRAERGTRENCPGCSKLQDVDKAEKTIAYTDQHGRIKLFKVTAREFGSSSIWENPWLPRDSQPVARTQEVAGDHLLASGSETTNLSSAETLATTIVDPIKLRRQVFRRRRKERRVQELLQMDKKIELQMRNAAINSSRNFNNKVRGSYNIWRQEFRLVNTDSTLRLMKDQIIMAKLYATIALSQKEPDMYALLMKRIKESQTSIGDALIDSELDSSSALERAKAMGHVLSSARDVLYSSGEVSRKLRVMLQSTELNIDAVKKQNSFLVQHAAKTVPMPLHCLHMQLTTDYYFRDYVTKEHFDDDALKAGQYKEKLEDLSLYHYAIFSDNVLAASVVVKSTVANANEPEKHNEDRKLWKLGTLPPGLITFYNLTYPLNRTWHVLGLGYDPAVDIAEIDNAAVVHYNGNYKPWLDLAISKYKPFWSKYVDVDNSHVRRCYEGKQ</sequence>
<accession>A0A1D6GWS3</accession>
<proteinExistence type="inferred from homology"/>
<keyword evidence="4" id="KW-0333">Golgi apparatus</keyword>
<dbReference type="EC" id="2.4.1.-" evidence="4"/>
<comment type="similarity">
    <text evidence="2 4">Belongs to the glycosyltransferase 8 family.</text>
</comment>
<dbReference type="EMBL" id="CM000781">
    <property type="protein sequence ID" value="AQK67317.1"/>
    <property type="molecule type" value="Genomic_DNA"/>
</dbReference>
<comment type="pathway">
    <text evidence="1 4">Glycan metabolism; pectin biosynthesis.</text>
</comment>
<dbReference type="PANTHER" id="PTHR32116">
    <property type="entry name" value="GALACTURONOSYLTRANSFERASE 4-RELATED"/>
    <property type="match status" value="1"/>
</dbReference>
<dbReference type="PANTHER" id="PTHR32116:SF76">
    <property type="entry name" value="GALACTURONOSYLTRANSFERASE 3-RELATED"/>
    <property type="match status" value="1"/>
</dbReference>
<evidence type="ECO:0000256" key="4">
    <source>
        <dbReference type="RuleBase" id="RU362027"/>
    </source>
</evidence>
<evidence type="ECO:0000256" key="3">
    <source>
        <dbReference type="ARBA" id="ARBA00022676"/>
    </source>
</evidence>
<dbReference type="GO" id="GO:0047262">
    <property type="term" value="F:polygalacturonate 4-alpha-galacturonosyltransferase activity"/>
    <property type="evidence" value="ECO:0007669"/>
    <property type="project" value="InterPro"/>
</dbReference>
<dbReference type="InterPro" id="IPR029993">
    <property type="entry name" value="GAUT"/>
</dbReference>
<evidence type="ECO:0000256" key="1">
    <source>
        <dbReference type="ARBA" id="ARBA00004877"/>
    </source>
</evidence>
<name>A0A1D6GWS3_MAIZE</name>
<dbReference type="GO" id="GO:0045489">
    <property type="term" value="P:pectin biosynthetic process"/>
    <property type="evidence" value="ECO:0007669"/>
    <property type="project" value="UniProtKB-UniPathway"/>
</dbReference>
<dbReference type="ExpressionAtlas" id="A0A1D6GWS3">
    <property type="expression patterns" value="baseline and differential"/>
</dbReference>
<comment type="subcellular location">
    <subcellularLocation>
        <location evidence="4">Golgi apparatus membrane</location>
        <topology evidence="4">Single-pass type II membrane protein</topology>
    </subcellularLocation>
</comment>
<dbReference type="InterPro" id="IPR029044">
    <property type="entry name" value="Nucleotide-diphossugar_trans"/>
</dbReference>
<dbReference type="GO" id="GO:0000139">
    <property type="term" value="C:Golgi membrane"/>
    <property type="evidence" value="ECO:0007669"/>
    <property type="project" value="UniProtKB-SubCell"/>
</dbReference>
<dbReference type="UniPathway" id="UPA00845"/>
<protein>
    <recommendedName>
        <fullName evidence="4">Hexosyltransferase</fullName>
        <ecNumber evidence="4">2.4.1.-</ecNumber>
    </recommendedName>
</protein>
<reference evidence="5" key="1">
    <citation type="submission" date="2015-12" db="EMBL/GenBank/DDBJ databases">
        <title>Update maize B73 reference genome by single molecule sequencing technologies.</title>
        <authorList>
            <consortium name="Maize Genome Sequencing Project"/>
            <person name="Ware D."/>
        </authorList>
    </citation>
    <scope>NUCLEOTIDE SEQUENCE</scope>
    <source>
        <tissue evidence="5">Seedling</tissue>
    </source>
</reference>
<evidence type="ECO:0000256" key="2">
    <source>
        <dbReference type="ARBA" id="ARBA00006351"/>
    </source>
</evidence>
<gene>
    <name evidence="5" type="ORF">ZEAMMB73_Zm00001d014849</name>
</gene>
<dbReference type="InterPro" id="IPR002495">
    <property type="entry name" value="Glyco_trans_8"/>
</dbReference>
<dbReference type="Pfam" id="PF01501">
    <property type="entry name" value="Glyco_transf_8"/>
    <property type="match status" value="1"/>
</dbReference>
<organism evidence="5">
    <name type="scientific">Zea mays</name>
    <name type="common">Maize</name>
    <dbReference type="NCBI Taxonomy" id="4577"/>
    <lineage>
        <taxon>Eukaryota</taxon>
        <taxon>Viridiplantae</taxon>
        <taxon>Streptophyta</taxon>
        <taxon>Embryophyta</taxon>
        <taxon>Tracheophyta</taxon>
        <taxon>Spermatophyta</taxon>
        <taxon>Magnoliopsida</taxon>
        <taxon>Liliopsida</taxon>
        <taxon>Poales</taxon>
        <taxon>Poaceae</taxon>
        <taxon>PACMAD clade</taxon>
        <taxon>Panicoideae</taxon>
        <taxon>Andropogonodae</taxon>
        <taxon>Andropogoneae</taxon>
        <taxon>Tripsacinae</taxon>
        <taxon>Zea</taxon>
    </lineage>
</organism>
<keyword evidence="4" id="KW-0961">Cell wall biogenesis/degradation</keyword>
<keyword evidence="5" id="KW-0808">Transferase</keyword>
<dbReference type="GO" id="GO:0071555">
    <property type="term" value="P:cell wall organization"/>
    <property type="evidence" value="ECO:0007669"/>
    <property type="project" value="UniProtKB-KW"/>
</dbReference>
<evidence type="ECO:0000313" key="5">
    <source>
        <dbReference type="EMBL" id="AQK67317.1"/>
    </source>
</evidence>
<dbReference type="Pfam" id="PF25557">
    <property type="entry name" value="GAUT_1"/>
    <property type="match status" value="1"/>
</dbReference>
<dbReference type="SUPFAM" id="SSF53448">
    <property type="entry name" value="Nucleotide-diphospho-sugar transferases"/>
    <property type="match status" value="1"/>
</dbReference>
<keyword evidence="3 4" id="KW-0328">Glycosyltransferase</keyword>
<dbReference type="AlphaFoldDB" id="A0A1D6GWS3"/>
<dbReference type="Gene3D" id="3.90.550.10">
    <property type="entry name" value="Spore Coat Polysaccharide Biosynthesis Protein SpsA, Chain A"/>
    <property type="match status" value="1"/>
</dbReference>